<evidence type="ECO:0000313" key="1">
    <source>
        <dbReference type="EMBL" id="MBH8575364.1"/>
    </source>
</evidence>
<sequence>MELDNLSGEHSLSGNEIVNIFSHCFVCGAARLGLDLLGELALFENRWDVIIQSKVSSNKSVARRTCGF</sequence>
<evidence type="ECO:0000313" key="2">
    <source>
        <dbReference type="Proteomes" id="UP000662314"/>
    </source>
</evidence>
<name>A0A8J7LJ48_9NOST</name>
<accession>A0A8J7LJ48</accession>
<dbReference type="AlphaFoldDB" id="A0A8J7LJ48"/>
<proteinExistence type="predicted"/>
<dbReference type="Proteomes" id="UP000662314">
    <property type="component" value="Unassembled WGS sequence"/>
</dbReference>
<keyword evidence="2" id="KW-1185">Reference proteome</keyword>
<gene>
    <name evidence="1" type="ORF">I8752_20580</name>
</gene>
<organism evidence="1 2">
    <name type="scientific">Dendronalium phyllosphericum CENA369</name>
    <dbReference type="NCBI Taxonomy" id="1725256"/>
    <lineage>
        <taxon>Bacteria</taxon>
        <taxon>Bacillati</taxon>
        <taxon>Cyanobacteriota</taxon>
        <taxon>Cyanophyceae</taxon>
        <taxon>Nostocales</taxon>
        <taxon>Nostocaceae</taxon>
        <taxon>Dendronalium</taxon>
        <taxon>Dendronalium phyllosphericum</taxon>
    </lineage>
</organism>
<comment type="caution">
    <text evidence="1">The sequence shown here is derived from an EMBL/GenBank/DDBJ whole genome shotgun (WGS) entry which is preliminary data.</text>
</comment>
<protein>
    <submittedName>
        <fullName evidence="1">Uncharacterized protein</fullName>
    </submittedName>
</protein>
<reference evidence="1 2" key="1">
    <citation type="journal article" date="2021" name="Int. J. Syst. Evol. Microbiol.">
        <title>Amazonocrinis nigriterrae gen. nov., sp. nov., Atlanticothrix silvestris gen. nov., sp. nov. and Dendronalium phyllosphericum gen. nov., sp. nov., nostocacean cyanobacteria from Brazilian environments.</title>
        <authorList>
            <person name="Alvarenga D.O."/>
            <person name="Andreote A.P.D."/>
            <person name="Branco L.H.Z."/>
            <person name="Delbaje E."/>
            <person name="Cruz R.B."/>
            <person name="Varani A.M."/>
            <person name="Fiore M.F."/>
        </authorList>
    </citation>
    <scope>NUCLEOTIDE SEQUENCE [LARGE SCALE GENOMIC DNA]</scope>
    <source>
        <strain evidence="1 2">CENA369</strain>
    </source>
</reference>
<dbReference type="EMBL" id="JAECZA010000132">
    <property type="protein sequence ID" value="MBH8575364.1"/>
    <property type="molecule type" value="Genomic_DNA"/>
</dbReference>